<evidence type="ECO:0000256" key="9">
    <source>
        <dbReference type="ARBA" id="ARBA00037998"/>
    </source>
</evidence>
<name>A0A5R9E0K9_9LACT</name>
<feature type="transmembrane region" description="Helical" evidence="10">
    <location>
        <begin position="266"/>
        <end position="285"/>
    </location>
</feature>
<dbReference type="RefSeq" id="WP_138404362.1">
    <property type="nucleotide sequence ID" value="NZ_VBSP01000014.1"/>
</dbReference>
<evidence type="ECO:0000256" key="8">
    <source>
        <dbReference type="ARBA" id="ARBA00023136"/>
    </source>
</evidence>
<sequence>MQLFLQQLVNGVALGSIYALMALGYTMVYGTIKLINFAHADLFMMGAFVGYYLVTVLEMNLFLAMLIAMIFCAILGVVIERVAYKPLRNSTRVASLITAIGVSYFLQNTMIYFLGPEVRAFPSPLETSIYRIGNIVINSKQILVFAITVILMILLYIIVQRSKMGKAMRAVAVDSEASQLMGIDVNRVISFTFALGSGLAGIAGVLVGVYYNSISPGMGTALGLKAFVAAVVGGVGSIPGAMVGGYVIGILETIVTFMGGSMYKDAVVYGLLIVILLVLPSGLFGKNVKEKV</sequence>
<dbReference type="CDD" id="cd06582">
    <property type="entry name" value="TM_PBP1_LivH_like"/>
    <property type="match status" value="1"/>
</dbReference>
<feature type="transmembrane region" description="Helical" evidence="10">
    <location>
        <begin position="12"/>
        <end position="30"/>
    </location>
</feature>
<feature type="transmembrane region" description="Helical" evidence="10">
    <location>
        <begin position="37"/>
        <end position="55"/>
    </location>
</feature>
<dbReference type="GO" id="GO:0005886">
    <property type="term" value="C:plasma membrane"/>
    <property type="evidence" value="ECO:0007669"/>
    <property type="project" value="UniProtKB-SubCell"/>
</dbReference>
<feature type="transmembrane region" description="Helical" evidence="10">
    <location>
        <begin position="135"/>
        <end position="159"/>
    </location>
</feature>
<keyword evidence="7 10" id="KW-1133">Transmembrane helix</keyword>
<keyword evidence="5 10" id="KW-0812">Transmembrane</keyword>
<comment type="similarity">
    <text evidence="9">Belongs to the binding-protein-dependent transport system permease family. LivHM subfamily.</text>
</comment>
<dbReference type="PANTHER" id="PTHR11795:SF371">
    <property type="entry name" value="HIGH-AFFINITY BRANCHED-CHAIN AMINO ACID TRANSPORT SYSTEM PERMEASE PROTEIN LIVH"/>
    <property type="match status" value="1"/>
</dbReference>
<comment type="subcellular location">
    <subcellularLocation>
        <location evidence="1">Cell membrane</location>
        <topology evidence="1">Multi-pass membrane protein</topology>
    </subcellularLocation>
</comment>
<evidence type="ECO:0000256" key="1">
    <source>
        <dbReference type="ARBA" id="ARBA00004651"/>
    </source>
</evidence>
<evidence type="ECO:0000256" key="3">
    <source>
        <dbReference type="ARBA" id="ARBA00022475"/>
    </source>
</evidence>
<dbReference type="Pfam" id="PF02653">
    <property type="entry name" value="BPD_transp_2"/>
    <property type="match status" value="1"/>
</dbReference>
<dbReference type="PANTHER" id="PTHR11795">
    <property type="entry name" value="BRANCHED-CHAIN AMINO ACID TRANSPORT SYSTEM PERMEASE PROTEIN LIVH"/>
    <property type="match status" value="1"/>
</dbReference>
<protein>
    <submittedName>
        <fullName evidence="11">Branched-chain amino acid ABC transporter permease</fullName>
    </submittedName>
</protein>
<evidence type="ECO:0000256" key="10">
    <source>
        <dbReference type="SAM" id="Phobius"/>
    </source>
</evidence>
<evidence type="ECO:0000256" key="2">
    <source>
        <dbReference type="ARBA" id="ARBA00022448"/>
    </source>
</evidence>
<dbReference type="InterPro" id="IPR052157">
    <property type="entry name" value="BCAA_transport_permease"/>
</dbReference>
<organism evidence="11 12">
    <name type="scientific">Ruoffia tabacinasalis</name>
    <dbReference type="NCBI Taxonomy" id="87458"/>
    <lineage>
        <taxon>Bacteria</taxon>
        <taxon>Bacillati</taxon>
        <taxon>Bacillota</taxon>
        <taxon>Bacilli</taxon>
        <taxon>Lactobacillales</taxon>
        <taxon>Aerococcaceae</taxon>
        <taxon>Ruoffia</taxon>
    </lineage>
</organism>
<dbReference type="GO" id="GO:0015808">
    <property type="term" value="P:L-alanine transport"/>
    <property type="evidence" value="ECO:0007669"/>
    <property type="project" value="TreeGrafter"/>
</dbReference>
<dbReference type="Proteomes" id="UP000306420">
    <property type="component" value="Unassembled WGS sequence"/>
</dbReference>
<evidence type="ECO:0000256" key="5">
    <source>
        <dbReference type="ARBA" id="ARBA00022692"/>
    </source>
</evidence>
<dbReference type="GO" id="GO:1903806">
    <property type="term" value="P:L-isoleucine import across plasma membrane"/>
    <property type="evidence" value="ECO:0007669"/>
    <property type="project" value="TreeGrafter"/>
</dbReference>
<evidence type="ECO:0000313" key="12">
    <source>
        <dbReference type="Proteomes" id="UP000306420"/>
    </source>
</evidence>
<dbReference type="GO" id="GO:0015190">
    <property type="term" value="F:L-leucine transmembrane transporter activity"/>
    <property type="evidence" value="ECO:0007669"/>
    <property type="project" value="TreeGrafter"/>
</dbReference>
<dbReference type="GO" id="GO:0015192">
    <property type="term" value="F:L-phenylalanine transmembrane transporter activity"/>
    <property type="evidence" value="ECO:0007669"/>
    <property type="project" value="TreeGrafter"/>
</dbReference>
<gene>
    <name evidence="11" type="ORF">FEZ33_05280</name>
</gene>
<dbReference type="InterPro" id="IPR001851">
    <property type="entry name" value="ABC_transp_permease"/>
</dbReference>
<evidence type="ECO:0000256" key="6">
    <source>
        <dbReference type="ARBA" id="ARBA00022970"/>
    </source>
</evidence>
<dbReference type="EMBL" id="VBSP01000014">
    <property type="protein sequence ID" value="TLQ41565.1"/>
    <property type="molecule type" value="Genomic_DNA"/>
</dbReference>
<evidence type="ECO:0000313" key="11">
    <source>
        <dbReference type="EMBL" id="TLQ41565.1"/>
    </source>
</evidence>
<dbReference type="GO" id="GO:0042941">
    <property type="term" value="P:D-alanine transmembrane transport"/>
    <property type="evidence" value="ECO:0007669"/>
    <property type="project" value="TreeGrafter"/>
</dbReference>
<reference evidence="11 12" key="1">
    <citation type="submission" date="2019-05" db="EMBL/GenBank/DDBJ databases">
        <title>The metagenome of a microbial culture collection derived from dairy environment covers the genomic content of the human microbiome.</title>
        <authorList>
            <person name="Roder T."/>
            <person name="Wuthrich D."/>
            <person name="Sattari Z."/>
            <person name="Von Ah U."/>
            <person name="Bar C."/>
            <person name="Ronchi F."/>
            <person name="Macpherson A.J."/>
            <person name="Ganal-Vonarburg S.C."/>
            <person name="Bruggmann R."/>
            <person name="Vergeres G."/>
        </authorList>
    </citation>
    <scope>NUCLEOTIDE SEQUENCE [LARGE SCALE GENOMIC DNA]</scope>
    <source>
        <strain evidence="11 12">FAM 24227</strain>
    </source>
</reference>
<dbReference type="GO" id="GO:0005304">
    <property type="term" value="F:L-valine transmembrane transporter activity"/>
    <property type="evidence" value="ECO:0007669"/>
    <property type="project" value="TreeGrafter"/>
</dbReference>
<comment type="caution">
    <text evidence="11">The sequence shown here is derived from an EMBL/GenBank/DDBJ whole genome shotgun (WGS) entry which is preliminary data.</text>
</comment>
<evidence type="ECO:0000256" key="4">
    <source>
        <dbReference type="ARBA" id="ARBA00022519"/>
    </source>
</evidence>
<dbReference type="Gene3D" id="1.10.3470.10">
    <property type="entry name" value="ABC transporter involved in vitamin B12 uptake, BtuC"/>
    <property type="match status" value="1"/>
</dbReference>
<keyword evidence="6" id="KW-0029">Amino-acid transport</keyword>
<evidence type="ECO:0000256" key="7">
    <source>
        <dbReference type="ARBA" id="ARBA00022989"/>
    </source>
</evidence>
<dbReference type="AlphaFoldDB" id="A0A5R9E0K9"/>
<feature type="transmembrane region" description="Helical" evidence="10">
    <location>
        <begin position="96"/>
        <end position="115"/>
    </location>
</feature>
<keyword evidence="4" id="KW-0997">Cell inner membrane</keyword>
<feature type="transmembrane region" description="Helical" evidence="10">
    <location>
        <begin position="61"/>
        <end position="84"/>
    </location>
</feature>
<keyword evidence="2" id="KW-0813">Transport</keyword>
<dbReference type="GO" id="GO:0015188">
    <property type="term" value="F:L-isoleucine transmembrane transporter activity"/>
    <property type="evidence" value="ECO:0007669"/>
    <property type="project" value="TreeGrafter"/>
</dbReference>
<keyword evidence="8 10" id="KW-0472">Membrane</keyword>
<accession>A0A5R9E0K9</accession>
<proteinExistence type="inferred from homology"/>
<feature type="transmembrane region" description="Helical" evidence="10">
    <location>
        <begin position="188"/>
        <end position="211"/>
    </location>
</feature>
<keyword evidence="3" id="KW-1003">Cell membrane</keyword>
<dbReference type="OrthoDB" id="9807115at2"/>
<dbReference type="InterPro" id="IPR037294">
    <property type="entry name" value="ABC_BtuC-like"/>
</dbReference>